<gene>
    <name evidence="4" type="ORF">H8Z83_10755</name>
</gene>
<evidence type="ECO:0000256" key="2">
    <source>
        <dbReference type="SAM" id="MobiDB-lite"/>
    </source>
</evidence>
<sequence>MTFTLETPKQSNHSSGSSGSSSSGSSSGSGSSYAVSAPSTKNGDVTVSPKNASKGDRVTVTVTPDKGYELDSLTVKDASGNKLKLTDKGNGKYTFTMPDSKVTVTAEFAEIKAAATFADVPADTYYAKAVEWAVKKGITGGTGNGKFSPDATCTRAQAVTFLWRAAGSPAPKGTAKVPGDVLPGSYCYDAVAWALENSITGGIGGGLFGSGNNCTRGQIVAFLWRDMAE</sequence>
<protein>
    <submittedName>
        <fullName evidence="4">S-layer homology domain-containing protein</fullName>
    </submittedName>
</protein>
<keyword evidence="5" id="KW-1185">Reference proteome</keyword>
<organism evidence="4 5">
    <name type="scientific">Dysosmobacter segnis</name>
    <dbReference type="NCBI Taxonomy" id="2763042"/>
    <lineage>
        <taxon>Bacteria</taxon>
        <taxon>Bacillati</taxon>
        <taxon>Bacillota</taxon>
        <taxon>Clostridia</taxon>
        <taxon>Eubacteriales</taxon>
        <taxon>Oscillospiraceae</taxon>
        <taxon>Dysosmobacter</taxon>
    </lineage>
</organism>
<evidence type="ECO:0000313" key="5">
    <source>
        <dbReference type="Proteomes" id="UP000620327"/>
    </source>
</evidence>
<evidence type="ECO:0000256" key="1">
    <source>
        <dbReference type="ARBA" id="ARBA00022737"/>
    </source>
</evidence>
<evidence type="ECO:0000259" key="3">
    <source>
        <dbReference type="PROSITE" id="PS51272"/>
    </source>
</evidence>
<dbReference type="AlphaFoldDB" id="A0A923S7L1"/>
<feature type="compositionally biased region" description="Polar residues" evidence="2">
    <location>
        <begin position="33"/>
        <end position="51"/>
    </location>
</feature>
<dbReference type="RefSeq" id="WP_187015024.1">
    <property type="nucleotide sequence ID" value="NZ_JACOQI010000009.1"/>
</dbReference>
<accession>A0A923S7L1</accession>
<feature type="compositionally biased region" description="Low complexity" evidence="2">
    <location>
        <begin position="14"/>
        <end position="32"/>
    </location>
</feature>
<name>A0A923S7L1_9FIRM</name>
<dbReference type="Pfam" id="PF00395">
    <property type="entry name" value="SLH"/>
    <property type="match status" value="2"/>
</dbReference>
<dbReference type="InterPro" id="IPR044060">
    <property type="entry name" value="Bacterial_rp_domain"/>
</dbReference>
<feature type="region of interest" description="Disordered" evidence="2">
    <location>
        <begin position="1"/>
        <end position="59"/>
    </location>
</feature>
<dbReference type="EMBL" id="JACOQI010000009">
    <property type="protein sequence ID" value="MBC5770795.1"/>
    <property type="molecule type" value="Genomic_DNA"/>
</dbReference>
<comment type="caution">
    <text evidence="4">The sequence shown here is derived from an EMBL/GenBank/DDBJ whole genome shotgun (WGS) entry which is preliminary data.</text>
</comment>
<dbReference type="Proteomes" id="UP000620327">
    <property type="component" value="Unassembled WGS sequence"/>
</dbReference>
<feature type="domain" description="SLH" evidence="3">
    <location>
        <begin position="113"/>
        <end position="176"/>
    </location>
</feature>
<dbReference type="InterPro" id="IPR001119">
    <property type="entry name" value="SLH_dom"/>
</dbReference>
<evidence type="ECO:0000313" key="4">
    <source>
        <dbReference type="EMBL" id="MBC5770795.1"/>
    </source>
</evidence>
<keyword evidence="1" id="KW-0677">Repeat</keyword>
<feature type="compositionally biased region" description="Polar residues" evidence="2">
    <location>
        <begin position="1"/>
        <end position="13"/>
    </location>
</feature>
<proteinExistence type="predicted"/>
<reference evidence="4" key="1">
    <citation type="submission" date="2020-08" db="EMBL/GenBank/DDBJ databases">
        <title>Genome public.</title>
        <authorList>
            <person name="Liu C."/>
            <person name="Sun Q."/>
        </authorList>
    </citation>
    <scope>NUCLEOTIDE SEQUENCE</scope>
    <source>
        <strain evidence="4">BX15</strain>
    </source>
</reference>
<dbReference type="PROSITE" id="PS51272">
    <property type="entry name" value="SLH"/>
    <property type="match status" value="1"/>
</dbReference>
<dbReference type="Pfam" id="PF18998">
    <property type="entry name" value="Flg_new_2"/>
    <property type="match status" value="1"/>
</dbReference>